<proteinExistence type="inferred from homology"/>
<dbReference type="Pfam" id="PF17871">
    <property type="entry name" value="AAA_lid_9"/>
    <property type="match status" value="1"/>
</dbReference>
<dbReference type="CDD" id="cd00009">
    <property type="entry name" value="AAA"/>
    <property type="match status" value="1"/>
</dbReference>
<evidence type="ECO:0000313" key="10">
    <source>
        <dbReference type="Proteomes" id="UP000189542"/>
    </source>
</evidence>
<dbReference type="Pfam" id="PF10431">
    <property type="entry name" value="ClpB_D2-small"/>
    <property type="match status" value="1"/>
</dbReference>
<dbReference type="SUPFAM" id="SSF52540">
    <property type="entry name" value="P-loop containing nucleoside triphosphate hydrolases"/>
    <property type="match status" value="2"/>
</dbReference>
<keyword evidence="2 6" id="KW-0677">Repeat</keyword>
<dbReference type="InterPro" id="IPR018368">
    <property type="entry name" value="ClpA/B_CS1"/>
</dbReference>
<evidence type="ECO:0000256" key="2">
    <source>
        <dbReference type="ARBA" id="ARBA00022737"/>
    </source>
</evidence>
<evidence type="ECO:0000259" key="8">
    <source>
        <dbReference type="PROSITE" id="PS51903"/>
    </source>
</evidence>
<dbReference type="GO" id="GO:0005524">
    <property type="term" value="F:ATP binding"/>
    <property type="evidence" value="ECO:0007669"/>
    <property type="project" value="UniProtKB-KW"/>
</dbReference>
<dbReference type="Pfam" id="PF02861">
    <property type="entry name" value="Clp_N"/>
    <property type="match status" value="1"/>
</dbReference>
<dbReference type="SMART" id="SM00382">
    <property type="entry name" value="AAA"/>
    <property type="match status" value="2"/>
</dbReference>
<dbReference type="EMBL" id="LVWB01000003">
    <property type="protein sequence ID" value="ONI60222.1"/>
    <property type="molecule type" value="Genomic_DNA"/>
</dbReference>
<dbReference type="PANTHER" id="PTHR11638:SF111">
    <property type="entry name" value="ATP-DEPENDENT CLP PROTEASE ATP-BINDING SUBUNIT CLPA"/>
    <property type="match status" value="1"/>
</dbReference>
<dbReference type="InterPro" id="IPR001270">
    <property type="entry name" value="ClpA/B"/>
</dbReference>
<feature type="domain" description="Clp R" evidence="8">
    <location>
        <begin position="1"/>
        <end position="147"/>
    </location>
</feature>
<keyword evidence="3 7" id="KW-0547">Nucleotide-binding</keyword>
<dbReference type="InterPro" id="IPR003959">
    <property type="entry name" value="ATPase_AAA_core"/>
</dbReference>
<dbReference type="InterPro" id="IPR003593">
    <property type="entry name" value="AAA+_ATPase"/>
</dbReference>
<organism evidence="9 10">
    <name type="scientific">Candidatus Liberibacter solanacearum</name>
    <dbReference type="NCBI Taxonomy" id="556287"/>
    <lineage>
        <taxon>Bacteria</taxon>
        <taxon>Pseudomonadati</taxon>
        <taxon>Pseudomonadota</taxon>
        <taxon>Alphaproteobacteria</taxon>
        <taxon>Hyphomicrobiales</taxon>
        <taxon>Rhizobiaceae</taxon>
        <taxon>Liberibacter</taxon>
    </lineage>
</organism>
<dbReference type="GO" id="GO:0005737">
    <property type="term" value="C:cytoplasm"/>
    <property type="evidence" value="ECO:0007669"/>
    <property type="project" value="TreeGrafter"/>
</dbReference>
<evidence type="ECO:0000256" key="1">
    <source>
        <dbReference type="ARBA" id="ARBA00008675"/>
    </source>
</evidence>
<dbReference type="AlphaFoldDB" id="A0A1V2N922"/>
<evidence type="ECO:0000256" key="4">
    <source>
        <dbReference type="ARBA" id="ARBA00022840"/>
    </source>
</evidence>
<evidence type="ECO:0000256" key="3">
    <source>
        <dbReference type="ARBA" id="ARBA00022741"/>
    </source>
</evidence>
<keyword evidence="4 7" id="KW-0067">ATP-binding</keyword>
<dbReference type="PROSITE" id="PS00871">
    <property type="entry name" value="CLPAB_2"/>
    <property type="match status" value="1"/>
</dbReference>
<dbReference type="InterPro" id="IPR004176">
    <property type="entry name" value="Clp_R_N"/>
</dbReference>
<dbReference type="GO" id="GO:0034605">
    <property type="term" value="P:cellular response to heat"/>
    <property type="evidence" value="ECO:0007669"/>
    <property type="project" value="TreeGrafter"/>
</dbReference>
<accession>A0A1V2N922</accession>
<comment type="similarity">
    <text evidence="1 7">Belongs to the ClpA/ClpB family.</text>
</comment>
<dbReference type="InterPro" id="IPR036628">
    <property type="entry name" value="Clp_N_dom_sf"/>
</dbReference>
<dbReference type="RefSeq" id="WP_076969874.1">
    <property type="nucleotide sequence ID" value="NZ_LVWB01000003.1"/>
</dbReference>
<dbReference type="NCBIfam" id="TIGR02639">
    <property type="entry name" value="ClpA"/>
    <property type="match status" value="1"/>
</dbReference>
<comment type="caution">
    <text evidence="9">The sequence shown here is derived from an EMBL/GenBank/DDBJ whole genome shotgun (WGS) entry which is preliminary data.</text>
</comment>
<dbReference type="Gene3D" id="3.40.50.300">
    <property type="entry name" value="P-loop containing nucleotide triphosphate hydrolases"/>
    <property type="match status" value="2"/>
</dbReference>
<dbReference type="Pfam" id="PF07724">
    <property type="entry name" value="AAA_2"/>
    <property type="match status" value="1"/>
</dbReference>
<keyword evidence="9" id="KW-0378">Hydrolase</keyword>
<gene>
    <name evidence="9" type="ORF">AYO25_00745</name>
</gene>
<dbReference type="GO" id="GO:0006508">
    <property type="term" value="P:proteolysis"/>
    <property type="evidence" value="ECO:0007669"/>
    <property type="project" value="UniProtKB-KW"/>
</dbReference>
<dbReference type="PRINTS" id="PR00300">
    <property type="entry name" value="CLPPROTEASEA"/>
</dbReference>
<protein>
    <submittedName>
        <fullName evidence="9">ATP-dependent Clp protease ATP-binding subunit ClpA</fullName>
    </submittedName>
</protein>
<dbReference type="InterPro" id="IPR019489">
    <property type="entry name" value="Clp_ATPase_C"/>
</dbReference>
<keyword evidence="9" id="KW-0645">Protease</keyword>
<dbReference type="PROSITE" id="PS51903">
    <property type="entry name" value="CLP_R"/>
    <property type="match status" value="1"/>
</dbReference>
<name>A0A1V2N922_9HYPH</name>
<dbReference type="InterPro" id="IPR050130">
    <property type="entry name" value="ClpA_ClpB"/>
</dbReference>
<dbReference type="GO" id="GO:0008233">
    <property type="term" value="F:peptidase activity"/>
    <property type="evidence" value="ECO:0007669"/>
    <property type="project" value="UniProtKB-KW"/>
</dbReference>
<dbReference type="InterPro" id="IPR041546">
    <property type="entry name" value="ClpA/ClpB_AAA_lid"/>
</dbReference>
<dbReference type="InterPro" id="IPR027417">
    <property type="entry name" value="P-loop_NTPase"/>
</dbReference>
<dbReference type="Gene3D" id="1.10.8.60">
    <property type="match status" value="2"/>
</dbReference>
<dbReference type="Gene3D" id="1.10.1780.10">
    <property type="entry name" value="Clp, N-terminal domain"/>
    <property type="match status" value="1"/>
</dbReference>
<evidence type="ECO:0000313" key="9">
    <source>
        <dbReference type="EMBL" id="ONI60222.1"/>
    </source>
</evidence>
<dbReference type="CDD" id="cd19499">
    <property type="entry name" value="RecA-like_ClpB_Hsp104-like"/>
    <property type="match status" value="1"/>
</dbReference>
<sequence>MSFFSENLEKVLHQALVLANEKNNEYATLEHLLLALIDDSDAAAVMLSCNVNLAVLKENLLNYIDNDSSNKLKDDFHVECKPTFSFQRVVQRAVIHVQSTGKSVVTGANIIVAFFAEPDSHATYFLQEQDMTLYDAVNFISHGIEKKREFANFQDSLNMGGATSGSEGFGTDYKFQANPNPFPALNAYCIDLTEKAKKGNIDVLIGRREEINRTIQILCRRSKNNPLYVGDPGVGKTAIAEGFAKQIVDGMVPDSLLGTRVFSLDIGNLIAGTRYRGDFEERIKKIVKEIEACPGAILYIDEIHTLVGTGSASGISVDASNLLKPALSSGIVRCIGSTTYSEYRQFFEKDKALVRRFQKIDIDEPSPEDTIEIIKGIKPYFEEHHQLRYSKEAIKAAVELSIRHFTSRKLPDKAIDVIDEAGASQILQPASKRRKFLTEKDIKRTVASMNRSIHSTNISNDDDSILSNLEENLERVVYGQSEAIKKLVCSIKLARAGLSNPQKPIGCYVFSGPTGVGKTEISKQLAVFLGIRLLRFDMSEYIERHAVARLIGAPPGYVGFDQGGLLSDSVDQNPYSLVLLDEIEKAHPDVVNILLQIMDYGMLTDQNGRKVSFRNVILIMTTNAGALEASRAKIGFGSSRNEDADKEALRNFFSPEFLNRLDSIVPFSLLSPEVIRQVVRKFIMQLDAQLQEKGISFHFSEEVISWLVKHGYDVKMGARPLERIIKEYIKIPLADEILFGKLKKGGGIVKVFLNPDKNPLVPICFEIENSSSNIAFEAEEKEAEDIKNQTDPLTVI</sequence>
<dbReference type="GO" id="GO:0043335">
    <property type="term" value="P:protein unfolding"/>
    <property type="evidence" value="ECO:0007669"/>
    <property type="project" value="InterPro"/>
</dbReference>
<dbReference type="SMART" id="SM01086">
    <property type="entry name" value="ClpB_D2-small"/>
    <property type="match status" value="1"/>
</dbReference>
<evidence type="ECO:0000256" key="6">
    <source>
        <dbReference type="PROSITE-ProRule" id="PRU01251"/>
    </source>
</evidence>
<dbReference type="SUPFAM" id="SSF81923">
    <property type="entry name" value="Double Clp-N motif"/>
    <property type="match status" value="1"/>
</dbReference>
<dbReference type="InterPro" id="IPR028299">
    <property type="entry name" value="ClpA/B_CS2"/>
</dbReference>
<dbReference type="OrthoDB" id="9803641at2"/>
<dbReference type="InterPro" id="IPR013461">
    <property type="entry name" value="ClpA"/>
</dbReference>
<keyword evidence="5 7" id="KW-0143">Chaperone</keyword>
<dbReference type="GO" id="GO:0016887">
    <property type="term" value="F:ATP hydrolysis activity"/>
    <property type="evidence" value="ECO:0007669"/>
    <property type="project" value="InterPro"/>
</dbReference>
<evidence type="ECO:0000256" key="7">
    <source>
        <dbReference type="RuleBase" id="RU004432"/>
    </source>
</evidence>
<dbReference type="PROSITE" id="PS00870">
    <property type="entry name" value="CLPAB_1"/>
    <property type="match status" value="1"/>
</dbReference>
<evidence type="ECO:0000256" key="5">
    <source>
        <dbReference type="ARBA" id="ARBA00023186"/>
    </source>
</evidence>
<reference evidence="9 10" key="1">
    <citation type="journal article" date="2017" name="PLoS ONE">
        <title>Genomic sequence of 'Candidatus Liberibacter solanacearum' haplotype C and its comparison with haplotype A and B genomes.</title>
        <authorList>
            <person name="Wang J."/>
            <person name="Haapalainen M."/>
            <person name="Schott T."/>
            <person name="Thompson S.M."/>
            <person name="Smith G.R."/>
            <person name="Nissinen A.I."/>
            <person name="Pirhonen M."/>
        </authorList>
    </citation>
    <scope>NUCLEOTIDE SEQUENCE [LARGE SCALE GENOMIC DNA]</scope>
    <source>
        <strain evidence="9 10">FIN111</strain>
    </source>
</reference>
<dbReference type="Proteomes" id="UP000189542">
    <property type="component" value="Unassembled WGS sequence"/>
</dbReference>
<dbReference type="PANTHER" id="PTHR11638">
    <property type="entry name" value="ATP-DEPENDENT CLP PROTEASE"/>
    <property type="match status" value="1"/>
</dbReference>
<dbReference type="Pfam" id="PF00004">
    <property type="entry name" value="AAA"/>
    <property type="match status" value="1"/>
</dbReference>